<keyword evidence="1" id="KW-1133">Transmembrane helix</keyword>
<sequence>MGLKEVEARDAAALALLLAVMLALPSPLGYLAVFAAVVPYYKKITWATFSPSPLAAALLLYTTTFLVDYATVGIPTQRPPWLTAVVFAPLAEELVFRALAFALLPTPLSWVFSVVIFGVLHLDNPLLAALYGAALSLAYRGGGYFASSALHAFNNALWLYLAQCLHGCA</sequence>
<feature type="transmembrane region" description="Helical" evidence="1">
    <location>
        <begin position="12"/>
        <end position="41"/>
    </location>
</feature>
<keyword evidence="1" id="KW-0472">Membrane</keyword>
<name>A3MSX1_PYRCJ</name>
<protein>
    <submittedName>
        <fullName evidence="3">Abortive infection protein</fullName>
    </submittedName>
</protein>
<dbReference type="AlphaFoldDB" id="A3MSX1"/>
<dbReference type="GeneID" id="4909585"/>
<accession>A3MSX1</accession>
<dbReference type="GO" id="GO:0004175">
    <property type="term" value="F:endopeptidase activity"/>
    <property type="evidence" value="ECO:0007669"/>
    <property type="project" value="UniProtKB-ARBA"/>
</dbReference>
<dbReference type="RefSeq" id="WP_011848995.1">
    <property type="nucleotide sequence ID" value="NC_009073.1"/>
</dbReference>
<keyword evidence="1" id="KW-0812">Transmembrane</keyword>
<proteinExistence type="predicted"/>
<reference evidence="3" key="1">
    <citation type="submission" date="2007-02" db="EMBL/GenBank/DDBJ databases">
        <title>Complete sequence of Pyrobaculum calidifontis JCM 11548.</title>
        <authorList>
            <consortium name="US DOE Joint Genome Institute"/>
            <person name="Copeland A."/>
            <person name="Lucas S."/>
            <person name="Lapidus A."/>
            <person name="Barry K."/>
            <person name="Glavina del Rio T."/>
            <person name="Dalin E."/>
            <person name="Tice H."/>
            <person name="Pitluck S."/>
            <person name="Chain P."/>
            <person name="Malfatti S."/>
            <person name="Shin M."/>
            <person name="Vergez L."/>
            <person name="Schmutz J."/>
            <person name="Larimer F."/>
            <person name="Land M."/>
            <person name="Hauser L."/>
            <person name="Kyrpides N."/>
            <person name="Mikhailova N."/>
            <person name="Cozen A.E."/>
            <person name="Fitz-Gibbon S.T."/>
            <person name="House C.H."/>
            <person name="Saltikov C."/>
            <person name="Lowe T.M."/>
            <person name="Richardson P."/>
        </authorList>
    </citation>
    <scope>NUCLEOTIDE SEQUENCE [LARGE SCALE GENOMIC DNA]</scope>
    <source>
        <strain evidence="3">JCM 11548</strain>
    </source>
</reference>
<organism evidence="3 4">
    <name type="scientific">Pyrobaculum calidifontis (strain DSM 21063 / JCM 11548 / VA1)</name>
    <dbReference type="NCBI Taxonomy" id="410359"/>
    <lineage>
        <taxon>Archaea</taxon>
        <taxon>Thermoproteota</taxon>
        <taxon>Thermoprotei</taxon>
        <taxon>Thermoproteales</taxon>
        <taxon>Thermoproteaceae</taxon>
        <taxon>Pyrobaculum</taxon>
    </lineage>
</organism>
<evidence type="ECO:0000313" key="4">
    <source>
        <dbReference type="Proteomes" id="UP000001431"/>
    </source>
</evidence>
<feature type="domain" description="CAAX prenyl protease 2/Lysostaphin resistance protein A-like" evidence="2">
    <location>
        <begin position="80"/>
        <end position="157"/>
    </location>
</feature>
<feature type="transmembrane region" description="Helical" evidence="1">
    <location>
        <begin position="53"/>
        <end position="74"/>
    </location>
</feature>
<dbReference type="Proteomes" id="UP000001431">
    <property type="component" value="Chromosome"/>
</dbReference>
<gene>
    <name evidence="3" type="ordered locus">Pcal_0302</name>
</gene>
<evidence type="ECO:0000256" key="1">
    <source>
        <dbReference type="SAM" id="Phobius"/>
    </source>
</evidence>
<feature type="transmembrane region" description="Helical" evidence="1">
    <location>
        <begin position="94"/>
        <end position="120"/>
    </location>
</feature>
<dbReference type="InterPro" id="IPR003675">
    <property type="entry name" value="Rce1/LyrA-like_dom"/>
</dbReference>
<dbReference type="eggNOG" id="arCOG03736">
    <property type="taxonomic scope" value="Archaea"/>
</dbReference>
<keyword evidence="4" id="KW-1185">Reference proteome</keyword>
<dbReference type="STRING" id="410359.Pcal_0302"/>
<evidence type="ECO:0000313" key="3">
    <source>
        <dbReference type="EMBL" id="ABO07738.1"/>
    </source>
</evidence>
<evidence type="ECO:0000259" key="2">
    <source>
        <dbReference type="Pfam" id="PF02517"/>
    </source>
</evidence>
<dbReference type="Pfam" id="PF02517">
    <property type="entry name" value="Rce1-like"/>
    <property type="match status" value="1"/>
</dbReference>
<dbReference type="HOGENOM" id="CLU_138958_0_0_2"/>
<dbReference type="GO" id="GO:0080120">
    <property type="term" value="P:CAAX-box protein maturation"/>
    <property type="evidence" value="ECO:0007669"/>
    <property type="project" value="UniProtKB-ARBA"/>
</dbReference>
<dbReference type="KEGG" id="pcl:Pcal_0302"/>
<dbReference type="EMBL" id="CP000561">
    <property type="protein sequence ID" value="ABO07738.1"/>
    <property type="molecule type" value="Genomic_DNA"/>
</dbReference>